<protein>
    <submittedName>
        <fullName evidence="2">Ionotropic receptor IR41</fullName>
    </submittedName>
</protein>
<evidence type="ECO:0000256" key="1">
    <source>
        <dbReference type="SAM" id="MobiDB-lite"/>
    </source>
</evidence>
<dbReference type="AlphaFoldDB" id="A0A345BF48"/>
<name>A0A345BF48_9NEOP</name>
<reference evidence="2" key="1">
    <citation type="journal article" date="2018" name="Comp. Biochem. Physiol. Part D Genomics Proteomics">
        <title>Analysis of the grapevine moth Lobesia botrana antennal transcriptome and expression of odorant-binding and chemosensory proteins.</title>
        <authorList>
            <person name="Rojas V."/>
            <person name="Jimenez H."/>
            <person name="Palma-Millanao R."/>
            <person name="Gonzalez-Gonzalez A."/>
            <person name="Machuca J."/>
            <person name="Godoy R."/>
            <person name="Ceballos R."/>
            <person name="Mutis A."/>
            <person name="Venthur H."/>
        </authorList>
    </citation>
    <scope>NUCLEOTIDE SEQUENCE</scope>
</reference>
<feature type="compositionally biased region" description="Polar residues" evidence="1">
    <location>
        <begin position="1"/>
        <end position="13"/>
    </location>
</feature>
<dbReference type="Gene3D" id="3.40.190.10">
    <property type="entry name" value="Periplasmic binding protein-like II"/>
    <property type="match status" value="1"/>
</dbReference>
<keyword evidence="2" id="KW-0675">Receptor</keyword>
<sequence length="66" mass="7620">MYQKMSTNNWNENSNEDGVKRAENGPVSYAFFMESSAIEYYKERHCTLMQIGDLLDSKSYGIGIKK</sequence>
<feature type="region of interest" description="Disordered" evidence="1">
    <location>
        <begin position="1"/>
        <end position="22"/>
    </location>
</feature>
<evidence type="ECO:0000313" key="2">
    <source>
        <dbReference type="EMBL" id="AXF48872.1"/>
    </source>
</evidence>
<organism evidence="2">
    <name type="scientific">Lobesia botrana</name>
    <dbReference type="NCBI Taxonomy" id="209534"/>
    <lineage>
        <taxon>Eukaryota</taxon>
        <taxon>Metazoa</taxon>
        <taxon>Ecdysozoa</taxon>
        <taxon>Arthropoda</taxon>
        <taxon>Hexapoda</taxon>
        <taxon>Insecta</taxon>
        <taxon>Pterygota</taxon>
        <taxon>Neoptera</taxon>
        <taxon>Endopterygota</taxon>
        <taxon>Lepidoptera</taxon>
        <taxon>Glossata</taxon>
        <taxon>Ditrysia</taxon>
        <taxon>Tortricoidea</taxon>
        <taxon>Tortricidae</taxon>
        <taxon>Olethreutinae</taxon>
        <taxon>Olethreutini</taxon>
        <taxon>Lobesia</taxon>
    </lineage>
</organism>
<dbReference type="EMBL" id="MG820701">
    <property type="protein sequence ID" value="AXF48872.1"/>
    <property type="molecule type" value="mRNA"/>
</dbReference>
<dbReference type="SUPFAM" id="SSF53850">
    <property type="entry name" value="Periplasmic binding protein-like II"/>
    <property type="match status" value="1"/>
</dbReference>
<accession>A0A345BF48</accession>
<proteinExistence type="evidence at transcript level"/>